<evidence type="ECO:0000313" key="1">
    <source>
        <dbReference type="EMBL" id="RVU23211.1"/>
    </source>
</evidence>
<keyword evidence="2" id="KW-1185">Reference proteome</keyword>
<gene>
    <name evidence="1" type="ORF">EOT10_19505</name>
</gene>
<reference evidence="1 2" key="1">
    <citation type="submission" date="2019-01" db="EMBL/GenBank/DDBJ databases">
        <title>Genome sequences of Streptomyces and Rhizobium isolates collected from root and soil.</title>
        <authorList>
            <person name="Chhettri S."/>
            <person name="Sevigny J.L."/>
            <person name="Sen A."/>
            <person name="Ennis N."/>
            <person name="Tisa L."/>
        </authorList>
    </citation>
    <scope>NUCLEOTIDE SEQUENCE [LARGE SCALE GENOMIC DNA]</scope>
    <source>
        <strain evidence="1 2">San01</strain>
    </source>
</reference>
<name>A0A3S3UFQ7_9ACTN</name>
<protein>
    <submittedName>
        <fullName evidence="1">Uncharacterized protein</fullName>
    </submittedName>
</protein>
<accession>A0A3S3UFQ7</accession>
<evidence type="ECO:0000313" key="2">
    <source>
        <dbReference type="Proteomes" id="UP000283128"/>
    </source>
</evidence>
<dbReference type="AlphaFoldDB" id="A0A3S3UFQ7"/>
<dbReference type="RefSeq" id="WP_127829495.1">
    <property type="nucleotide sequence ID" value="NZ_RZYA01000008.1"/>
</dbReference>
<dbReference type="PANTHER" id="PTHR10668">
    <property type="entry name" value="PHYTOENE DEHYDROGENASE"/>
    <property type="match status" value="1"/>
</dbReference>
<dbReference type="OrthoDB" id="833207at2"/>
<dbReference type="PANTHER" id="PTHR10668:SF105">
    <property type="entry name" value="DEHYDROGENASE-RELATED"/>
    <property type="match status" value="1"/>
</dbReference>
<organism evidence="1 2">
    <name type="scientific">Streptomyces antnestii</name>
    <dbReference type="NCBI Taxonomy" id="2494256"/>
    <lineage>
        <taxon>Bacteria</taxon>
        <taxon>Bacillati</taxon>
        <taxon>Actinomycetota</taxon>
        <taxon>Actinomycetes</taxon>
        <taxon>Kitasatosporales</taxon>
        <taxon>Streptomycetaceae</taxon>
        <taxon>Streptomyces</taxon>
    </lineage>
</organism>
<comment type="caution">
    <text evidence="1">The sequence shown here is derived from an EMBL/GenBank/DDBJ whole genome shotgun (WGS) entry which is preliminary data.</text>
</comment>
<dbReference type="Proteomes" id="UP000283128">
    <property type="component" value="Unassembled WGS sequence"/>
</dbReference>
<sequence>MSTTVVVGTIHLGGTFEETAADEDEIMGWRMPTRPFGLVGQQDLAGPSRLVSNTQPVCAHAHVPHGYRGDATDPVIGRIERFAPGFREHVVRRHVRSVTQVERCNPKGAGGDISAGANTMRRMPVWPCLAPDPDTAGIPGVHPRSSATPPCTGVHGMCGYDAVGSVPAHLEVR</sequence>
<proteinExistence type="predicted"/>
<dbReference type="EMBL" id="RZYA01000008">
    <property type="protein sequence ID" value="RVU23211.1"/>
    <property type="molecule type" value="Genomic_DNA"/>
</dbReference>